<sequence length="761" mass="84720">MDGVVPPEDVAPTAEMPPLVHQFALASMPGDEPPTTPAVDPHVATSSRSPASPRERVEVAAGTARVKVSPRTNANDESMHAETSPQVNHEVAPENPSTAEPPVDASPSVSSSKGVGARRAVTKKYAVAEPGDSDGDVKDEAFDAFSPDDLPPSERPKLKLKLKRQLTFQQRQRRVIRRHKRVLMTTSHSLWAFLSYWVRTLLSLHTHEWMAYLLIVFGLIGECTTPGPRYNVAIGTLLLTVPVKKIELHLTTTGMVFAIVVDLFWLCRPDELSYSATFPWQLTSFCRVWGSLCMLLKVWLSLSVYWYLEPQLKTAPSERPPKPQHLKWQVVLDRARFFFPTTVLPPPAQMSRAVLLRIVALLYIYCVGGAVLFALGIVSCFSFTMYPQFQQTPLGIPLHYMILASGAATTATLLLFLSNLHTPIWRCLSLLWRLSSYTGPLVHWHGVGYTNDLNWIKMVTTAKLVDSCCGLYLLLVLYGAFHHGSSFYSGVTAVLVLATAITVLLQAWVPLLLLVLYKFIGTMEQTHRDFDSYHLLPRNWAAEDHATDAEADGTNASSASEASSSDESSSSDSSSSTGDHDAQSHHRRRRRNTTKRQEPGVVAPDVWLRYHDAYHRAYVRNSVTGETFWDDAGGSFDDASPLSSTMYLTHDDFKYLWNSLEYAGGFACRIHVLPTVEALTEHLAACRFYVITDGMASETVRAVYFYAVHTASLAHFLGAFLLDSLSQELEAKFKCDQPEMLPAIVQCLQLKALLGEYDELR</sequence>
<gene>
    <name evidence="4" type="ORF">ACHHYP_15162</name>
</gene>
<evidence type="ECO:0000313" key="5">
    <source>
        <dbReference type="Proteomes" id="UP000243579"/>
    </source>
</evidence>
<dbReference type="STRING" id="1202772.A0A1V9YBI2"/>
<evidence type="ECO:0000256" key="2">
    <source>
        <dbReference type="SAM" id="Phobius"/>
    </source>
</evidence>
<feature type="compositionally biased region" description="Basic residues" evidence="1">
    <location>
        <begin position="585"/>
        <end position="594"/>
    </location>
</feature>
<keyword evidence="5" id="KW-1185">Reference proteome</keyword>
<feature type="transmembrane region" description="Helical" evidence="2">
    <location>
        <begin position="360"/>
        <end position="386"/>
    </location>
</feature>
<feature type="compositionally biased region" description="Low complexity" evidence="1">
    <location>
        <begin position="557"/>
        <end position="576"/>
    </location>
</feature>
<evidence type="ECO:0000256" key="1">
    <source>
        <dbReference type="SAM" id="MobiDB-lite"/>
    </source>
</evidence>
<feature type="transmembrane region" description="Helical" evidence="2">
    <location>
        <begin position="487"/>
        <end position="517"/>
    </location>
</feature>
<feature type="region of interest" description="Disordered" evidence="1">
    <location>
        <begin position="546"/>
        <end position="598"/>
    </location>
</feature>
<feature type="compositionally biased region" description="Low complexity" evidence="1">
    <location>
        <begin position="100"/>
        <end position="117"/>
    </location>
</feature>
<evidence type="ECO:0000313" key="4">
    <source>
        <dbReference type="EMBL" id="OQR83048.1"/>
    </source>
</evidence>
<dbReference type="EMBL" id="JNBR01002403">
    <property type="protein sequence ID" value="OQR83048.1"/>
    <property type="molecule type" value="Genomic_DNA"/>
</dbReference>
<feature type="transmembrane region" description="Helical" evidence="2">
    <location>
        <begin position="464"/>
        <end position="481"/>
    </location>
</feature>
<dbReference type="AlphaFoldDB" id="A0A1V9YBI2"/>
<protein>
    <recommendedName>
        <fullName evidence="3">Beta-adaptin appendage C-terminal subdomain domain-containing protein</fullName>
    </recommendedName>
</protein>
<keyword evidence="2" id="KW-1133">Transmembrane helix</keyword>
<evidence type="ECO:0000259" key="3">
    <source>
        <dbReference type="Pfam" id="PF09066"/>
    </source>
</evidence>
<dbReference type="GO" id="GO:0030131">
    <property type="term" value="C:clathrin adaptor complex"/>
    <property type="evidence" value="ECO:0007669"/>
    <property type="project" value="InterPro"/>
</dbReference>
<comment type="caution">
    <text evidence="4">The sequence shown here is derived from an EMBL/GenBank/DDBJ whole genome shotgun (WGS) entry which is preliminary data.</text>
</comment>
<name>A0A1V9YBI2_ACHHY</name>
<accession>A0A1V9YBI2</accession>
<dbReference type="GO" id="GO:0006886">
    <property type="term" value="P:intracellular protein transport"/>
    <property type="evidence" value="ECO:0007669"/>
    <property type="project" value="InterPro"/>
</dbReference>
<dbReference type="InterPro" id="IPR015151">
    <property type="entry name" value="B-adaptin_app_sub_C"/>
</dbReference>
<proteinExistence type="predicted"/>
<feature type="compositionally biased region" description="Polar residues" evidence="1">
    <location>
        <begin position="70"/>
        <end position="87"/>
    </location>
</feature>
<dbReference type="Pfam" id="PF09066">
    <property type="entry name" value="B2-adapt-app_C"/>
    <property type="match status" value="1"/>
</dbReference>
<feature type="region of interest" description="Disordered" evidence="1">
    <location>
        <begin position="25"/>
        <end position="156"/>
    </location>
</feature>
<feature type="domain" description="Beta-adaptin appendage C-terminal subdomain" evidence="3">
    <location>
        <begin position="647"/>
        <end position="749"/>
    </location>
</feature>
<dbReference type="InterPro" id="IPR012295">
    <property type="entry name" value="TBP_dom_sf"/>
</dbReference>
<dbReference type="Gene3D" id="3.30.310.10">
    <property type="entry name" value="TATA-Binding Protein"/>
    <property type="match status" value="1"/>
</dbReference>
<keyword evidence="2" id="KW-0472">Membrane</keyword>
<dbReference type="OrthoDB" id="121583at2759"/>
<organism evidence="4 5">
    <name type="scientific">Achlya hypogyna</name>
    <name type="common">Oomycete</name>
    <name type="synonym">Protoachlya hypogyna</name>
    <dbReference type="NCBI Taxonomy" id="1202772"/>
    <lineage>
        <taxon>Eukaryota</taxon>
        <taxon>Sar</taxon>
        <taxon>Stramenopiles</taxon>
        <taxon>Oomycota</taxon>
        <taxon>Saprolegniomycetes</taxon>
        <taxon>Saprolegniales</taxon>
        <taxon>Achlyaceae</taxon>
        <taxon>Achlya</taxon>
    </lineage>
</organism>
<dbReference type="Proteomes" id="UP000243579">
    <property type="component" value="Unassembled WGS sequence"/>
</dbReference>
<dbReference type="GO" id="GO:0016192">
    <property type="term" value="P:vesicle-mediated transport"/>
    <property type="evidence" value="ECO:0007669"/>
    <property type="project" value="InterPro"/>
</dbReference>
<feature type="transmembrane region" description="Helical" evidence="2">
    <location>
        <begin position="398"/>
        <end position="417"/>
    </location>
</feature>
<reference evidence="4 5" key="1">
    <citation type="journal article" date="2014" name="Genome Biol. Evol.">
        <title>The secreted proteins of Achlya hypogyna and Thraustotheca clavata identify the ancestral oomycete secretome and reveal gene acquisitions by horizontal gene transfer.</title>
        <authorList>
            <person name="Misner I."/>
            <person name="Blouin N."/>
            <person name="Leonard G."/>
            <person name="Richards T.A."/>
            <person name="Lane C.E."/>
        </authorList>
    </citation>
    <scope>NUCLEOTIDE SEQUENCE [LARGE SCALE GENOMIC DNA]</scope>
    <source>
        <strain evidence="4 5">ATCC 48635</strain>
    </source>
</reference>
<keyword evidence="2" id="KW-0812">Transmembrane</keyword>